<dbReference type="AlphaFoldDB" id="A0A2T6AHZ7"/>
<keyword evidence="2" id="KW-1185">Reference proteome</keyword>
<comment type="caution">
    <text evidence="1">The sequence shown here is derived from an EMBL/GenBank/DDBJ whole genome shotgun (WGS) entry which is preliminary data.</text>
</comment>
<proteinExistence type="predicted"/>
<accession>A0A2T6AHZ7</accession>
<dbReference type="EMBL" id="QBKQ01000002">
    <property type="protein sequence ID" value="PTX43439.1"/>
    <property type="molecule type" value="Genomic_DNA"/>
</dbReference>
<dbReference type="OrthoDB" id="2111564at2"/>
<reference evidence="1 2" key="1">
    <citation type="submission" date="2018-04" db="EMBL/GenBank/DDBJ databases">
        <title>Genomic Encyclopedia of Archaeal and Bacterial Type Strains, Phase II (KMG-II): from individual species to whole genera.</title>
        <authorList>
            <person name="Goeker M."/>
        </authorList>
    </citation>
    <scope>NUCLEOTIDE SEQUENCE [LARGE SCALE GENOMIC DNA]</scope>
    <source>
        <strain evidence="1 2">DSM 23082</strain>
    </source>
</reference>
<dbReference type="Proteomes" id="UP000244174">
    <property type="component" value="Unassembled WGS sequence"/>
</dbReference>
<gene>
    <name evidence="1" type="ORF">C8P64_1967</name>
</gene>
<sequence length="360" mass="42519">MLYIQEGAESKLPENYRRINNICAIMYDQITEVFADQKYDDLKSTKFTYDRENHILVDELEDKKINVLDWFKENNLNEDISNFLIKHLTLSISSDIANFIYESLSCAQRGKMTVAYALLRKPFTDELLILEQLLIDSDNFINRFFHSGDPRNYDPSSRKIEKENIIENAVRNLNPKLHFTADFIYKLRYDKSSPNGLNGITNQALHIVTNDKNYKTLNQNLNFVFNKKEDIENYWDHYYYFVPYLLMYTTSIIDSIVFKFVDNEKSENIKNIKALKRFIGILQWMEIVNVRTKEANQKIYSAFQESLKIECQNCKEIVELDKPDFDLFFETEMFLCPKCFTNILNGENAVKPIKEFLNGL</sequence>
<name>A0A2T6AHZ7_9FLAO</name>
<organism evidence="1 2">
    <name type="scientific">Christiangramia gaetbulicola</name>
    <dbReference type="NCBI Taxonomy" id="703340"/>
    <lineage>
        <taxon>Bacteria</taxon>
        <taxon>Pseudomonadati</taxon>
        <taxon>Bacteroidota</taxon>
        <taxon>Flavobacteriia</taxon>
        <taxon>Flavobacteriales</taxon>
        <taxon>Flavobacteriaceae</taxon>
        <taxon>Christiangramia</taxon>
    </lineage>
</organism>
<dbReference type="RefSeq" id="WP_108171866.1">
    <property type="nucleotide sequence ID" value="NZ_QBKQ01000002.1"/>
</dbReference>
<protein>
    <submittedName>
        <fullName evidence="1">Zn finger protein HypA/HybF involved in hydrogenase expression</fullName>
    </submittedName>
</protein>
<evidence type="ECO:0000313" key="2">
    <source>
        <dbReference type="Proteomes" id="UP000244174"/>
    </source>
</evidence>
<evidence type="ECO:0000313" key="1">
    <source>
        <dbReference type="EMBL" id="PTX43439.1"/>
    </source>
</evidence>